<evidence type="ECO:0000256" key="2">
    <source>
        <dbReference type="ARBA" id="ARBA00023163"/>
    </source>
</evidence>
<dbReference type="Proteomes" id="UP000830542">
    <property type="component" value="Chromosome"/>
</dbReference>
<organism evidence="5 8">
    <name type="scientific">Halococcus dombrowskii</name>
    <dbReference type="NCBI Taxonomy" id="179637"/>
    <lineage>
        <taxon>Archaea</taxon>
        <taxon>Methanobacteriati</taxon>
        <taxon>Methanobacteriota</taxon>
        <taxon>Stenosarchaea group</taxon>
        <taxon>Halobacteria</taxon>
        <taxon>Halobacteriales</taxon>
        <taxon>Halococcaceae</taxon>
        <taxon>Halococcus</taxon>
    </lineage>
</organism>
<dbReference type="PANTHER" id="PTHR34236">
    <property type="entry name" value="DIMETHYL SULFOXIDE REDUCTASE TRANSCRIPTIONAL ACTIVATOR"/>
    <property type="match status" value="1"/>
</dbReference>
<evidence type="ECO:0000259" key="3">
    <source>
        <dbReference type="Pfam" id="PF04967"/>
    </source>
</evidence>
<keyword evidence="1" id="KW-0805">Transcription regulation</keyword>
<dbReference type="PANTHER" id="PTHR34236:SF1">
    <property type="entry name" value="DIMETHYL SULFOXIDE REDUCTASE TRANSCRIPTIONAL ACTIVATOR"/>
    <property type="match status" value="1"/>
</dbReference>
<dbReference type="InterPro" id="IPR036388">
    <property type="entry name" value="WH-like_DNA-bd_sf"/>
</dbReference>
<dbReference type="EMBL" id="BAAADN010000030">
    <property type="protein sequence ID" value="GAA0463245.1"/>
    <property type="molecule type" value="Genomic_DNA"/>
</dbReference>
<evidence type="ECO:0000256" key="1">
    <source>
        <dbReference type="ARBA" id="ARBA00023015"/>
    </source>
</evidence>
<evidence type="ECO:0000313" key="8">
    <source>
        <dbReference type="Proteomes" id="UP001500962"/>
    </source>
</evidence>
<evidence type="ECO:0000259" key="4">
    <source>
        <dbReference type="Pfam" id="PF24280"/>
    </source>
</evidence>
<evidence type="ECO:0000313" key="6">
    <source>
        <dbReference type="EMBL" id="UOO93874.1"/>
    </source>
</evidence>
<dbReference type="Pfam" id="PF24280">
    <property type="entry name" value="HVO_A0563_N"/>
    <property type="match status" value="1"/>
</dbReference>
<feature type="domain" description="HVO-A0563 N-terminal" evidence="4">
    <location>
        <begin position="3"/>
        <end position="147"/>
    </location>
</feature>
<name>A0AAV3SIJ0_HALDO</name>
<dbReference type="EMBL" id="CP095005">
    <property type="protein sequence ID" value="UOO93874.1"/>
    <property type="molecule type" value="Genomic_DNA"/>
</dbReference>
<dbReference type="AlphaFoldDB" id="A0AAV3SIJ0"/>
<accession>A0AAV3SIJ0</accession>
<evidence type="ECO:0000313" key="5">
    <source>
        <dbReference type="EMBL" id="GAA0463245.1"/>
    </source>
</evidence>
<dbReference type="InterPro" id="IPR056531">
    <property type="entry name" value="HVO_A0563_N"/>
</dbReference>
<protein>
    <submittedName>
        <fullName evidence="5">Helix-turn-helix domain-containing protein</fullName>
    </submittedName>
</protein>
<keyword evidence="7" id="KW-1185">Reference proteome</keyword>
<sequence length="220" mass="24460">MYEATFRIEGDGAYAAATAGTDATVELWCNDHCDLLYVTNEAVDEIRAHVRERVGIKDSLQRPNESVLVTDDCLKRHERRSIETYLARHDCLLLPPLRYADGAKSCRVLALDPANLTGCYRDLVDDGFSVSVERKREIETVAHDAPLLSLDGVLPDLSPRQRETLTTAHGKGYYEIPRETTTSEIAAAIGVERRTAEEHLRRAENKLMAALMQYVGVSGG</sequence>
<dbReference type="InterPro" id="IPR007050">
    <property type="entry name" value="HTH_bacterioopsin"/>
</dbReference>
<dbReference type="SUPFAM" id="SSF88659">
    <property type="entry name" value="Sigma3 and sigma4 domains of RNA polymerase sigma factors"/>
    <property type="match status" value="1"/>
</dbReference>
<dbReference type="GeneID" id="71761739"/>
<reference evidence="5" key="1">
    <citation type="journal article" date="2014" name="Int. J. Syst. Evol. Microbiol.">
        <title>Complete genome sequence of Corynebacterium casei LMG S-19264T (=DSM 44701T), isolated from a smear-ripened cheese.</title>
        <authorList>
            <consortium name="US DOE Joint Genome Institute (JGI-PGF)"/>
            <person name="Walter F."/>
            <person name="Albersmeier A."/>
            <person name="Kalinowski J."/>
            <person name="Ruckert C."/>
        </authorList>
    </citation>
    <scope>NUCLEOTIDE SEQUENCE</scope>
    <source>
        <strain evidence="5">JCM 12289</strain>
    </source>
</reference>
<gene>
    <name evidence="5" type="ORF">GCM10008985_19960</name>
    <name evidence="6" type="ORF">MUK72_07785</name>
</gene>
<dbReference type="InterPro" id="IPR013324">
    <property type="entry name" value="RNA_pol_sigma_r3/r4-like"/>
</dbReference>
<evidence type="ECO:0000313" key="7">
    <source>
        <dbReference type="Proteomes" id="UP000830542"/>
    </source>
</evidence>
<proteinExistence type="predicted"/>
<reference evidence="6" key="2">
    <citation type="submission" date="2022-04" db="EMBL/GenBank/DDBJ databases">
        <title>Sequencing and genomic assembly of Halococcus dombrowskii.</title>
        <authorList>
            <person name="Lim S.W."/>
            <person name="MacLea K.S."/>
        </authorList>
    </citation>
    <scope>NUCLEOTIDE SEQUENCE</scope>
    <source>
        <strain evidence="6">H4</strain>
    </source>
</reference>
<reference evidence="5" key="3">
    <citation type="submission" date="2023-12" db="EMBL/GenBank/DDBJ databases">
        <authorList>
            <person name="Sun Q."/>
            <person name="Inoue M."/>
        </authorList>
    </citation>
    <scope>NUCLEOTIDE SEQUENCE</scope>
    <source>
        <strain evidence="5">JCM 12289</strain>
    </source>
</reference>
<keyword evidence="2" id="KW-0804">Transcription</keyword>
<dbReference type="Proteomes" id="UP001500962">
    <property type="component" value="Unassembled WGS sequence"/>
</dbReference>
<dbReference type="RefSeq" id="WP_244698401.1">
    <property type="nucleotide sequence ID" value="NZ_BAAADN010000030.1"/>
</dbReference>
<dbReference type="Gene3D" id="1.10.10.10">
    <property type="entry name" value="Winged helix-like DNA-binding domain superfamily/Winged helix DNA-binding domain"/>
    <property type="match status" value="1"/>
</dbReference>
<dbReference type="Pfam" id="PF04967">
    <property type="entry name" value="HTH_10"/>
    <property type="match status" value="1"/>
</dbReference>
<feature type="domain" description="HTH bat-type" evidence="3">
    <location>
        <begin position="157"/>
        <end position="209"/>
    </location>
</feature>
<dbReference type="KEGG" id="hdo:MUK72_07785"/>